<accession>A0A2G1W2F6</accession>
<comment type="caution">
    <text evidence="1">The sequence shown here is derived from an EMBL/GenBank/DDBJ whole genome shotgun (WGS) entry which is preliminary data.</text>
</comment>
<evidence type="ECO:0000313" key="1">
    <source>
        <dbReference type="EMBL" id="PHQ33218.1"/>
    </source>
</evidence>
<proteinExistence type="predicted"/>
<protein>
    <submittedName>
        <fullName evidence="1">Uncharacterized protein</fullName>
    </submittedName>
</protein>
<reference evidence="1 2" key="1">
    <citation type="submission" date="2017-06" db="EMBL/GenBank/DDBJ databases">
        <title>Description of Rhodopirellula bahusiensis sp. nov.</title>
        <authorList>
            <person name="Kizina J."/>
            <person name="Harder J."/>
        </authorList>
    </citation>
    <scope>NUCLEOTIDE SEQUENCE [LARGE SCALE GENOMIC DNA]</scope>
    <source>
        <strain evidence="1 2">SWK21</strain>
    </source>
</reference>
<evidence type="ECO:0000313" key="2">
    <source>
        <dbReference type="Proteomes" id="UP000225740"/>
    </source>
</evidence>
<gene>
    <name evidence="1" type="ORF">CEE69_20975</name>
</gene>
<dbReference type="AlphaFoldDB" id="A0A2G1W2F6"/>
<organism evidence="1 2">
    <name type="scientific">Rhodopirellula bahusiensis</name>
    <dbReference type="NCBI Taxonomy" id="2014065"/>
    <lineage>
        <taxon>Bacteria</taxon>
        <taxon>Pseudomonadati</taxon>
        <taxon>Planctomycetota</taxon>
        <taxon>Planctomycetia</taxon>
        <taxon>Pirellulales</taxon>
        <taxon>Pirellulaceae</taxon>
        <taxon>Rhodopirellula</taxon>
    </lineage>
</organism>
<name>A0A2G1W2F6_9BACT</name>
<dbReference type="EMBL" id="NIZW01000018">
    <property type="protein sequence ID" value="PHQ33218.1"/>
    <property type="molecule type" value="Genomic_DNA"/>
</dbReference>
<keyword evidence="2" id="KW-1185">Reference proteome</keyword>
<sequence length="258" mass="29217">MWLINHQRVIAIVGQLSKIMENRRYEMRSNAFGGESLYLPPGVSLKTVPTTFLESFTDNLTDHHAAIHRNPRAYFTWLARRARITGMKNWLLAMAETNQCGLHLHRAECGPTVQTEVFVRGFLPHPRHSSDFRLASNKPLFDLPVALQDLYELIDGTIEGDVFEAGGFNNLSSLRFDNSSLQIPDSDGVSDLDRALWFYTNKTGDRLLAIGEKVFWFLHESCELVEAGNLTEVVDSYFTSLVTGAKWRFVPTHTSAKI</sequence>
<dbReference type="Proteomes" id="UP000225740">
    <property type="component" value="Unassembled WGS sequence"/>
</dbReference>